<dbReference type="Proteomes" id="UP001642406">
    <property type="component" value="Unassembled WGS sequence"/>
</dbReference>
<dbReference type="SUPFAM" id="SSF53474">
    <property type="entry name" value="alpha/beta-Hydrolases"/>
    <property type="match status" value="1"/>
</dbReference>
<proteinExistence type="predicted"/>
<comment type="caution">
    <text evidence="1">The sequence shown here is derived from an EMBL/GenBank/DDBJ whole genome shotgun (WGS) entry which is preliminary data.</text>
</comment>
<reference evidence="1 2" key="1">
    <citation type="submission" date="2024-01" db="EMBL/GenBank/DDBJ databases">
        <authorList>
            <person name="Allen C."/>
            <person name="Tagirdzhanova G."/>
        </authorList>
    </citation>
    <scope>NUCLEOTIDE SEQUENCE [LARGE SCALE GENOMIC DNA]</scope>
</reference>
<dbReference type="InterPro" id="IPR029058">
    <property type="entry name" value="AB_hydrolase_fold"/>
</dbReference>
<protein>
    <submittedName>
        <fullName evidence="1">Uncharacterized protein</fullName>
    </submittedName>
</protein>
<name>A0ABP0CRZ6_9PEZI</name>
<sequence length="228" mass="25055">MAFSHGDCDDCNVHYGLDRYAALFVPTAEELIWQQRRHGQSRELYLRTCTVCHVGRFPIIRSALDRKFWELKAAYLGASPYLNPASTEVNVPFMHTSAAAWESADAMIPLHLCITSGSLSPPPTGSPCGSGGGWPVLLFICSLDHYRIDFEQRTWRYAKAGLACIVAEIPGTGDYPATRDDHTSLDKLYSRKWTGLNIMRTGTGSTRPGLRLWGCARAAITSSGSPTG</sequence>
<dbReference type="Gene3D" id="3.40.50.1820">
    <property type="entry name" value="alpha/beta hydrolase"/>
    <property type="match status" value="1"/>
</dbReference>
<organism evidence="1 2">
    <name type="scientific">Sporothrix bragantina</name>
    <dbReference type="NCBI Taxonomy" id="671064"/>
    <lineage>
        <taxon>Eukaryota</taxon>
        <taxon>Fungi</taxon>
        <taxon>Dikarya</taxon>
        <taxon>Ascomycota</taxon>
        <taxon>Pezizomycotina</taxon>
        <taxon>Sordariomycetes</taxon>
        <taxon>Sordariomycetidae</taxon>
        <taxon>Ophiostomatales</taxon>
        <taxon>Ophiostomataceae</taxon>
        <taxon>Sporothrix</taxon>
    </lineage>
</organism>
<evidence type="ECO:0000313" key="2">
    <source>
        <dbReference type="Proteomes" id="UP001642406"/>
    </source>
</evidence>
<evidence type="ECO:0000313" key="1">
    <source>
        <dbReference type="EMBL" id="CAK7234879.1"/>
    </source>
</evidence>
<accession>A0ABP0CRZ6</accession>
<keyword evidence="2" id="KW-1185">Reference proteome</keyword>
<gene>
    <name evidence="1" type="ORF">SBRCBS47491_009098</name>
</gene>
<dbReference type="EMBL" id="CAWUHC010000134">
    <property type="protein sequence ID" value="CAK7234879.1"/>
    <property type="molecule type" value="Genomic_DNA"/>
</dbReference>